<keyword evidence="6" id="KW-0677">Repeat</keyword>
<dbReference type="GO" id="GO:0006355">
    <property type="term" value="P:regulation of DNA-templated transcription"/>
    <property type="evidence" value="ECO:0007669"/>
    <property type="project" value="TreeGrafter"/>
</dbReference>
<dbReference type="PANTHER" id="PTHR10694:SF33">
    <property type="entry name" value="LYSINE-SPECIFIC DEMETHYLASE 5"/>
    <property type="match status" value="1"/>
</dbReference>
<keyword evidence="7 13" id="KW-0863">Zinc-finger</keyword>
<dbReference type="InterPro" id="IPR036431">
    <property type="entry name" value="ARID_dom_sf"/>
</dbReference>
<dbReference type="SMART" id="SM00249">
    <property type="entry name" value="PHD"/>
    <property type="match status" value="3"/>
</dbReference>
<feature type="domain" description="JmjN" evidence="17">
    <location>
        <begin position="163"/>
        <end position="204"/>
    </location>
</feature>
<dbReference type="OrthoDB" id="1678912at2759"/>
<feature type="compositionally biased region" description="Basic residues" evidence="14">
    <location>
        <begin position="975"/>
        <end position="986"/>
    </location>
</feature>
<proteinExistence type="inferred from homology"/>
<feature type="compositionally biased region" description="Polar residues" evidence="14">
    <location>
        <begin position="22"/>
        <end position="50"/>
    </location>
</feature>
<name>A0A9P6ESP0_9AGAR</name>
<keyword evidence="8" id="KW-0862">Zinc</keyword>
<dbReference type="PROSITE" id="PS50016">
    <property type="entry name" value="ZF_PHD_2"/>
    <property type="match status" value="1"/>
</dbReference>
<dbReference type="GO" id="GO:0008270">
    <property type="term" value="F:zinc ion binding"/>
    <property type="evidence" value="ECO:0007669"/>
    <property type="project" value="UniProtKB-KW"/>
</dbReference>
<dbReference type="PROSITE" id="PS01359">
    <property type="entry name" value="ZF_PHD_1"/>
    <property type="match status" value="2"/>
</dbReference>
<dbReference type="InterPro" id="IPR001965">
    <property type="entry name" value="Znf_PHD"/>
</dbReference>
<dbReference type="SUPFAM" id="SSF46774">
    <property type="entry name" value="ARID-like"/>
    <property type="match status" value="1"/>
</dbReference>
<accession>A0A9P6ESP0</accession>
<dbReference type="Proteomes" id="UP000807306">
    <property type="component" value="Unassembled WGS sequence"/>
</dbReference>
<evidence type="ECO:0000256" key="6">
    <source>
        <dbReference type="ARBA" id="ARBA00022737"/>
    </source>
</evidence>
<dbReference type="SMART" id="SM00501">
    <property type="entry name" value="BRIGHT"/>
    <property type="match status" value="1"/>
</dbReference>
<comment type="subcellular location">
    <subcellularLocation>
        <location evidence="2">Nucleus</location>
    </subcellularLocation>
</comment>
<dbReference type="GO" id="GO:0000785">
    <property type="term" value="C:chromatin"/>
    <property type="evidence" value="ECO:0007669"/>
    <property type="project" value="TreeGrafter"/>
</dbReference>
<dbReference type="SUPFAM" id="SSF51197">
    <property type="entry name" value="Clavaminate synthase-like"/>
    <property type="match status" value="1"/>
</dbReference>
<evidence type="ECO:0000256" key="2">
    <source>
        <dbReference type="ARBA" id="ARBA00004123"/>
    </source>
</evidence>
<dbReference type="FunFam" id="1.10.150.60:FF:000016">
    <property type="entry name" value="Putative Lysine-specific demethylase 5B"/>
    <property type="match status" value="1"/>
</dbReference>
<evidence type="ECO:0000256" key="7">
    <source>
        <dbReference type="ARBA" id="ARBA00022771"/>
    </source>
</evidence>
<dbReference type="Pfam" id="PF02375">
    <property type="entry name" value="JmjN"/>
    <property type="match status" value="1"/>
</dbReference>
<dbReference type="GO" id="GO:0034647">
    <property type="term" value="F:histone H3K4me/H3K4me2/H3K4me3 demethylase activity"/>
    <property type="evidence" value="ECO:0007669"/>
    <property type="project" value="UniProtKB-EC"/>
</dbReference>
<dbReference type="Pfam" id="PF02373">
    <property type="entry name" value="JmjC"/>
    <property type="match status" value="1"/>
</dbReference>
<feature type="compositionally biased region" description="Basic residues" evidence="14">
    <location>
        <begin position="1750"/>
        <end position="1760"/>
    </location>
</feature>
<evidence type="ECO:0000259" key="16">
    <source>
        <dbReference type="PROSITE" id="PS51011"/>
    </source>
</evidence>
<feature type="region of interest" description="Disordered" evidence="14">
    <location>
        <begin position="1813"/>
        <end position="1851"/>
    </location>
</feature>
<feature type="compositionally biased region" description="Polar residues" evidence="14">
    <location>
        <begin position="68"/>
        <end position="82"/>
    </location>
</feature>
<dbReference type="EC" id="1.14.11.67" evidence="4"/>
<keyword evidence="9" id="KW-0560">Oxidoreductase</keyword>
<evidence type="ECO:0000256" key="10">
    <source>
        <dbReference type="ARBA" id="ARBA00023004"/>
    </source>
</evidence>
<dbReference type="SMART" id="SM00545">
    <property type="entry name" value="JmjN"/>
    <property type="match status" value="1"/>
</dbReference>
<evidence type="ECO:0000256" key="3">
    <source>
        <dbReference type="ARBA" id="ARBA00006801"/>
    </source>
</evidence>
<feature type="compositionally biased region" description="Low complexity" evidence="14">
    <location>
        <begin position="1702"/>
        <end position="1716"/>
    </location>
</feature>
<dbReference type="InterPro" id="IPR011011">
    <property type="entry name" value="Znf_FYVE_PHD"/>
</dbReference>
<keyword evidence="10" id="KW-0408">Iron</keyword>
<evidence type="ECO:0000259" key="15">
    <source>
        <dbReference type="PROSITE" id="PS50016"/>
    </source>
</evidence>
<reference evidence="19" key="1">
    <citation type="submission" date="2020-11" db="EMBL/GenBank/DDBJ databases">
        <authorList>
            <consortium name="DOE Joint Genome Institute"/>
            <person name="Ahrendt S."/>
            <person name="Riley R."/>
            <person name="Andreopoulos W."/>
            <person name="Labutti K."/>
            <person name="Pangilinan J."/>
            <person name="Ruiz-Duenas F.J."/>
            <person name="Barrasa J.M."/>
            <person name="Sanchez-Garcia M."/>
            <person name="Camarero S."/>
            <person name="Miyauchi S."/>
            <person name="Serrano A."/>
            <person name="Linde D."/>
            <person name="Babiker R."/>
            <person name="Drula E."/>
            <person name="Ayuso-Fernandez I."/>
            <person name="Pacheco R."/>
            <person name="Padilla G."/>
            <person name="Ferreira P."/>
            <person name="Barriuso J."/>
            <person name="Kellner H."/>
            <person name="Castanera R."/>
            <person name="Alfaro M."/>
            <person name="Ramirez L."/>
            <person name="Pisabarro A.G."/>
            <person name="Kuo A."/>
            <person name="Tritt A."/>
            <person name="Lipzen A."/>
            <person name="He G."/>
            <person name="Yan M."/>
            <person name="Ng V."/>
            <person name="Cullen D."/>
            <person name="Martin F."/>
            <person name="Rosso M.-N."/>
            <person name="Henrissat B."/>
            <person name="Hibbett D."/>
            <person name="Martinez A.T."/>
            <person name="Grigoriev I.V."/>
        </authorList>
    </citation>
    <scope>NUCLEOTIDE SEQUENCE</scope>
    <source>
        <strain evidence="19">CBS 506.95</strain>
    </source>
</reference>
<feature type="region of interest" description="Disordered" evidence="14">
    <location>
        <begin position="322"/>
        <end position="456"/>
    </location>
</feature>
<evidence type="ECO:0000313" key="20">
    <source>
        <dbReference type="Proteomes" id="UP000807306"/>
    </source>
</evidence>
<feature type="domain" description="JmjC" evidence="18">
    <location>
        <begin position="614"/>
        <end position="780"/>
    </location>
</feature>
<dbReference type="CDD" id="cd15545">
    <property type="entry name" value="PHD_BAZ2A_like"/>
    <property type="match status" value="1"/>
</dbReference>
<dbReference type="Gene3D" id="1.10.150.60">
    <property type="entry name" value="ARID DNA-binding domain"/>
    <property type="match status" value="1"/>
</dbReference>
<dbReference type="InterPro" id="IPR019787">
    <property type="entry name" value="Znf_PHD-finger"/>
</dbReference>
<dbReference type="GO" id="GO:0005634">
    <property type="term" value="C:nucleus"/>
    <property type="evidence" value="ECO:0007669"/>
    <property type="project" value="UniProtKB-SubCell"/>
</dbReference>
<dbReference type="InterPro" id="IPR003347">
    <property type="entry name" value="JmjC_dom"/>
</dbReference>
<dbReference type="Pfam" id="PF01388">
    <property type="entry name" value="ARID"/>
    <property type="match status" value="1"/>
</dbReference>
<evidence type="ECO:0000256" key="5">
    <source>
        <dbReference type="ARBA" id="ARBA00022723"/>
    </source>
</evidence>
<dbReference type="InterPro" id="IPR048615">
    <property type="entry name" value="KDM5_C-hel"/>
</dbReference>
<dbReference type="InterPro" id="IPR013637">
    <property type="entry name" value="Lys_sp_deMease-like_dom"/>
</dbReference>
<evidence type="ECO:0000256" key="12">
    <source>
        <dbReference type="ARBA" id="ARBA00048734"/>
    </source>
</evidence>
<feature type="compositionally biased region" description="Low complexity" evidence="14">
    <location>
        <begin position="1"/>
        <end position="13"/>
    </location>
</feature>
<feature type="compositionally biased region" description="Polar residues" evidence="14">
    <location>
        <begin position="99"/>
        <end position="109"/>
    </location>
</feature>
<dbReference type="PROSITE" id="PS51184">
    <property type="entry name" value="JMJC"/>
    <property type="match status" value="1"/>
</dbReference>
<feature type="domain" description="ARID" evidence="16">
    <location>
        <begin position="228"/>
        <end position="319"/>
    </location>
</feature>
<keyword evidence="11" id="KW-0539">Nucleus</keyword>
<dbReference type="InterPro" id="IPR019786">
    <property type="entry name" value="Zinc_finger_PHD-type_CS"/>
</dbReference>
<dbReference type="SMART" id="SM01014">
    <property type="entry name" value="ARID"/>
    <property type="match status" value="1"/>
</dbReference>
<gene>
    <name evidence="19" type="ORF">CPB83DRAFT_843708</name>
</gene>
<feature type="domain" description="PHD-type" evidence="15">
    <location>
        <begin position="460"/>
        <end position="510"/>
    </location>
</feature>
<dbReference type="Pfam" id="PF21323">
    <property type="entry name" value="KDM5_C-hel"/>
    <property type="match status" value="1"/>
</dbReference>
<feature type="region of interest" description="Disordered" evidence="14">
    <location>
        <begin position="1637"/>
        <end position="1795"/>
    </location>
</feature>
<feature type="region of interest" description="Disordered" evidence="14">
    <location>
        <begin position="1"/>
        <end position="111"/>
    </location>
</feature>
<dbReference type="InterPro" id="IPR001606">
    <property type="entry name" value="ARID_dom"/>
</dbReference>
<evidence type="ECO:0000256" key="14">
    <source>
        <dbReference type="SAM" id="MobiDB-lite"/>
    </source>
</evidence>
<dbReference type="Pfam" id="PF02928">
    <property type="entry name" value="zf-C5HC2"/>
    <property type="match status" value="1"/>
</dbReference>
<dbReference type="Gene3D" id="2.60.120.650">
    <property type="entry name" value="Cupin"/>
    <property type="match status" value="1"/>
</dbReference>
<organism evidence="19 20">
    <name type="scientific">Crepidotus variabilis</name>
    <dbReference type="NCBI Taxonomy" id="179855"/>
    <lineage>
        <taxon>Eukaryota</taxon>
        <taxon>Fungi</taxon>
        <taxon>Dikarya</taxon>
        <taxon>Basidiomycota</taxon>
        <taxon>Agaricomycotina</taxon>
        <taxon>Agaricomycetes</taxon>
        <taxon>Agaricomycetidae</taxon>
        <taxon>Agaricales</taxon>
        <taxon>Agaricineae</taxon>
        <taxon>Crepidotaceae</taxon>
        <taxon>Crepidotus</taxon>
    </lineage>
</organism>
<comment type="catalytic activity">
    <reaction evidence="12">
        <text>N(6),N(6),N(6)-trimethyl-L-lysyl(4)-[histone H3] + 3 2-oxoglutarate + 3 O2 = L-lysyl(4)-[histone H3] + 3 formaldehyde + 3 succinate + 3 CO2</text>
        <dbReference type="Rhea" id="RHEA:60208"/>
        <dbReference type="Rhea" id="RHEA-COMP:15537"/>
        <dbReference type="Rhea" id="RHEA-COMP:15547"/>
        <dbReference type="ChEBI" id="CHEBI:15379"/>
        <dbReference type="ChEBI" id="CHEBI:16526"/>
        <dbReference type="ChEBI" id="CHEBI:16810"/>
        <dbReference type="ChEBI" id="CHEBI:16842"/>
        <dbReference type="ChEBI" id="CHEBI:29969"/>
        <dbReference type="ChEBI" id="CHEBI:30031"/>
        <dbReference type="ChEBI" id="CHEBI:61961"/>
        <dbReference type="EC" id="1.14.11.67"/>
    </reaction>
</comment>
<dbReference type="SUPFAM" id="SSF57903">
    <property type="entry name" value="FYVE/PHD zinc finger"/>
    <property type="match status" value="2"/>
</dbReference>
<feature type="compositionally biased region" description="Polar residues" evidence="14">
    <location>
        <begin position="444"/>
        <end position="456"/>
    </location>
</feature>
<dbReference type="GO" id="GO:0003677">
    <property type="term" value="F:DNA binding"/>
    <property type="evidence" value="ECO:0007669"/>
    <property type="project" value="InterPro"/>
</dbReference>
<evidence type="ECO:0000313" key="19">
    <source>
        <dbReference type="EMBL" id="KAF9534118.1"/>
    </source>
</evidence>
<evidence type="ECO:0000259" key="17">
    <source>
        <dbReference type="PROSITE" id="PS51183"/>
    </source>
</evidence>
<sequence length="1851" mass="209343">MHGSPLTTTPRGTPSRRGKSPRFSSESLGQAGSSTLPSSKPGNKPGNTFVSCLDIPVQGAIPIDGESRTNSSAMEVTQSNLPESKRAPRKSKTEALAALNNQSRSSSVSLDEMDETEDLAAKYRHMPAILVTPHLDLSTVKTWTPRVSAAATRTPRPFGLTDCPEFHPTREEFKDPMAYITTISAEASQYGICKIIPPRDWKMPFVTDTESFRFKTRLQRLNNIEASSRAKLNFLEQLYQFHKQQGNSRVVVPTINHKPLDLWLLRKEVHKLGGYDAVTKAKKWSDLGRILGYRGIPGLSTQIKNSYTRVILPFEHYCDRGRSSPAASANVTRDMDQKMTSVEESLGKSTRLSTTAPSTQQAGPPGSPLTATSSPLSEPVDETEPKEQSEKPPSPRLRRSSRMTSVEQTPKKPLPLAVPGPLPTPVFYDRQKPDVKIGTPEVRTPNQAGSVPSPTSLREQQNCEICHKKNRGDEMLLCDGCDCGFHMFCLDPALDSIPKEQWFCYTCLAGAGGDFGFDEGEEHSLSSFQARDKEFRRLWFESHRPANAHIPPEPSDITKNRVGSVYVSEHDVEEEFWRLVQSPKETVEIEYGADIHSTTHGSAMPTMETHPLEPYSRDPWNLNNIPILPDSLLRFIKSDISGMTVPWTYVGMTFSTFCWHNEDHYTYSINYMHWGETKTWYGIPGQDAEKFEAAIKSEAPDLFESQPDLLFQLVTLMNPERLTEAGVKVHACNQRAGEFVVTFPKAYHAGFNHGLNFNEAVNFALPDWLKLGRECVQRYRDHRKLPVFSHDELLITITQQSQSIKTAMWLIDTLREMTDRELLDRQKARTLGFPESLEEKDRPEDQYQCTVCKAFCYLSQITCACSTKVVCVDHHDLLCETRGAQHLILRKRFPDEELTETLTKFAERAAAPATWQRKLLKVLSESARPNLRTLRALLAEGDRINYLLPEMANLRKCVTRANEWVDSANSFTIRKQSRKRSRRSKGRSTEITSEDPGDRPDRGLDDLYALLREIQTLGFECTEMGVLRAIAEEAEEVKRKASELLSTMPSEDEREDFLADCKRLLLEGSSVNVLLDELSEVEKIVDREQLLTEMETKLDDNEPIITLEEVRHFLTRARQCNLPEDNKYMEMLHARQREGNDWETRARNVLDQPIKTIEELNEFADMDSNIPIDPTVLNRLMTCRAKALDFEKQAKAWLACENSETKARIPDVMRLASRASKDFSIYSVQLLKRSADIAADLELRCENVLRNRYFNNDEDVFSAIAKWKEYAQAHLNMFALPNFDQLEKQVRKHELWLQTIPWYCPEHNETHSQEVLDDVLENTRPEDDLPPNDEFFTCICNSSVRPPPNGSASDAVQCDHCFARFHGECAKNGGSCPFCDHQHWNGTIHKQRNFHFCFLPTIMAGAPDVSRNYSDDYKKLEIIVHRVDRLSAIIGQFLSYTSVPEHQLPEYLPQVRHYMRKLFKIQFAVSPNPEISFGLDLAGLHRILASRPVVTRPKKRRKPRFTFGQDVDNDWTDGTRCICRGRMTILDSIHKVECELCNRRYHKGCVFLPDNKIPTHPMTHFTCPICCLRKGKTYPYSEVRVIAAGEKRPLDVYVDTKQMLDAYSKSIIFKQMPPPQAPTLFVELVQFHAGSDGASIPTPSNSRPVSHRAIPSYPPPPPLPPSYAHAHHGPPPSMTHAPPPPSVSTFHSSAAPPPPPWSRWAPTSTPTMPPSTQRRAPNGEGPRTIAPYPPPQPTSRKRKHPEEMQHHHHHHHHHHPRPEDDNRLISSYPLKRHAGPSLTPTPISTPPRPVQTLSPSLAMIVSPTNQAVLSSPRGAQLPPLMRNGANGSPILPPVKSLMSGDSRGPPL</sequence>
<evidence type="ECO:0000256" key="8">
    <source>
        <dbReference type="ARBA" id="ARBA00022833"/>
    </source>
</evidence>
<feature type="region of interest" description="Disordered" evidence="14">
    <location>
        <begin position="975"/>
        <end position="1002"/>
    </location>
</feature>
<comment type="cofactor">
    <cofactor evidence="1">
        <name>Fe(2+)</name>
        <dbReference type="ChEBI" id="CHEBI:29033"/>
    </cofactor>
</comment>
<evidence type="ECO:0000256" key="11">
    <source>
        <dbReference type="ARBA" id="ARBA00023242"/>
    </source>
</evidence>
<dbReference type="Pfam" id="PF08429">
    <property type="entry name" value="PLU-1"/>
    <property type="match status" value="1"/>
</dbReference>
<dbReference type="Gene3D" id="3.30.40.10">
    <property type="entry name" value="Zinc/RING finger domain, C3HC4 (zinc finger)"/>
    <property type="match status" value="2"/>
</dbReference>
<keyword evidence="5" id="KW-0479">Metal-binding</keyword>
<dbReference type="PROSITE" id="PS51183">
    <property type="entry name" value="JMJN"/>
    <property type="match status" value="1"/>
</dbReference>
<evidence type="ECO:0000256" key="13">
    <source>
        <dbReference type="PROSITE-ProRule" id="PRU00146"/>
    </source>
</evidence>
<dbReference type="PROSITE" id="PS51011">
    <property type="entry name" value="ARID"/>
    <property type="match status" value="1"/>
</dbReference>
<evidence type="ECO:0000256" key="9">
    <source>
        <dbReference type="ARBA" id="ARBA00023002"/>
    </source>
</evidence>
<dbReference type="InterPro" id="IPR004198">
    <property type="entry name" value="Znf_C5HC2"/>
</dbReference>
<feature type="compositionally biased region" description="Polar residues" evidence="14">
    <location>
        <begin position="338"/>
        <end position="362"/>
    </location>
</feature>
<dbReference type="InterPro" id="IPR003349">
    <property type="entry name" value="JmjN"/>
</dbReference>
<comment type="caution">
    <text evidence="19">The sequence shown here is derived from an EMBL/GenBank/DDBJ whole genome shotgun (WGS) entry which is preliminary data.</text>
</comment>
<dbReference type="FunFam" id="2.60.120.650:FF:000014">
    <property type="entry name" value="PHD transcription factor (Rum1)"/>
    <property type="match status" value="1"/>
</dbReference>
<dbReference type="InterPro" id="IPR013083">
    <property type="entry name" value="Znf_RING/FYVE/PHD"/>
</dbReference>
<dbReference type="EMBL" id="MU157826">
    <property type="protein sequence ID" value="KAF9534118.1"/>
    <property type="molecule type" value="Genomic_DNA"/>
</dbReference>
<protein>
    <recommendedName>
        <fullName evidence="4">[histone H3]-trimethyl-L-lysine(4) demethylase</fullName>
        <ecNumber evidence="4">1.14.11.67</ecNumber>
    </recommendedName>
</protein>
<feature type="compositionally biased region" description="Pro residues" evidence="14">
    <location>
        <begin position="1673"/>
        <end position="1686"/>
    </location>
</feature>
<dbReference type="SMART" id="SM00558">
    <property type="entry name" value="JmjC"/>
    <property type="match status" value="1"/>
</dbReference>
<dbReference type="PANTHER" id="PTHR10694">
    <property type="entry name" value="LYSINE-SPECIFIC DEMETHYLASE"/>
    <property type="match status" value="1"/>
</dbReference>
<dbReference type="Pfam" id="PF00628">
    <property type="entry name" value="PHD"/>
    <property type="match status" value="1"/>
</dbReference>
<comment type="similarity">
    <text evidence="3">Belongs to the JARID1 histone demethylase family.</text>
</comment>
<evidence type="ECO:0000256" key="4">
    <source>
        <dbReference type="ARBA" id="ARBA00012902"/>
    </source>
</evidence>
<evidence type="ECO:0000259" key="18">
    <source>
        <dbReference type="PROSITE" id="PS51184"/>
    </source>
</evidence>
<feature type="compositionally biased region" description="Pro residues" evidence="14">
    <location>
        <begin position="412"/>
        <end position="424"/>
    </location>
</feature>
<dbReference type="CDD" id="cd16100">
    <property type="entry name" value="ARID"/>
    <property type="match status" value="1"/>
</dbReference>
<feature type="compositionally biased region" description="Pro residues" evidence="14">
    <location>
        <begin position="1656"/>
        <end position="1665"/>
    </location>
</feature>
<evidence type="ECO:0000256" key="1">
    <source>
        <dbReference type="ARBA" id="ARBA00001954"/>
    </source>
</evidence>
<keyword evidence="20" id="KW-1185">Reference proteome</keyword>